<dbReference type="Proteomes" id="UP000265520">
    <property type="component" value="Unassembled WGS sequence"/>
</dbReference>
<keyword evidence="2" id="KW-1185">Reference proteome</keyword>
<accession>A0A392Q1G6</accession>
<dbReference type="GO" id="GO:0000725">
    <property type="term" value="P:recombinational repair"/>
    <property type="evidence" value="ECO:0007669"/>
    <property type="project" value="TreeGrafter"/>
</dbReference>
<proteinExistence type="predicted"/>
<reference evidence="1 2" key="1">
    <citation type="journal article" date="2018" name="Front. Plant Sci.">
        <title>Red Clover (Trifolium pratense) and Zigzag Clover (T. medium) - A Picture of Genomic Similarities and Differences.</title>
        <authorList>
            <person name="Dluhosova J."/>
            <person name="Istvanek J."/>
            <person name="Nedelnik J."/>
            <person name="Repkova J."/>
        </authorList>
    </citation>
    <scope>NUCLEOTIDE SEQUENCE [LARGE SCALE GENOMIC DNA]</scope>
    <source>
        <strain evidence="2">cv. 10/8</strain>
        <tissue evidence="1">Leaf</tissue>
    </source>
</reference>
<dbReference type="EMBL" id="LXQA010103797">
    <property type="protein sequence ID" value="MCI17085.1"/>
    <property type="molecule type" value="Genomic_DNA"/>
</dbReference>
<dbReference type="PANTHER" id="PTHR32472">
    <property type="entry name" value="DNA REPAIR PROTEIN RADA"/>
    <property type="match status" value="1"/>
</dbReference>
<comment type="caution">
    <text evidence="1">The sequence shown here is derived from an EMBL/GenBank/DDBJ whole genome shotgun (WGS) entry which is preliminary data.</text>
</comment>
<feature type="non-terminal residue" evidence="1">
    <location>
        <position position="1"/>
    </location>
</feature>
<dbReference type="AlphaFoldDB" id="A0A392Q1G6"/>
<name>A0A392Q1G6_9FABA</name>
<evidence type="ECO:0000313" key="1">
    <source>
        <dbReference type="EMBL" id="MCI17085.1"/>
    </source>
</evidence>
<evidence type="ECO:0000313" key="2">
    <source>
        <dbReference type="Proteomes" id="UP000265520"/>
    </source>
</evidence>
<organism evidence="1 2">
    <name type="scientific">Trifolium medium</name>
    <dbReference type="NCBI Taxonomy" id="97028"/>
    <lineage>
        <taxon>Eukaryota</taxon>
        <taxon>Viridiplantae</taxon>
        <taxon>Streptophyta</taxon>
        <taxon>Embryophyta</taxon>
        <taxon>Tracheophyta</taxon>
        <taxon>Spermatophyta</taxon>
        <taxon>Magnoliopsida</taxon>
        <taxon>eudicotyledons</taxon>
        <taxon>Gunneridae</taxon>
        <taxon>Pentapetalae</taxon>
        <taxon>rosids</taxon>
        <taxon>fabids</taxon>
        <taxon>Fabales</taxon>
        <taxon>Fabaceae</taxon>
        <taxon>Papilionoideae</taxon>
        <taxon>50 kb inversion clade</taxon>
        <taxon>NPAAA clade</taxon>
        <taxon>Hologalegina</taxon>
        <taxon>IRL clade</taxon>
        <taxon>Trifolieae</taxon>
        <taxon>Trifolium</taxon>
    </lineage>
</organism>
<sequence length="151" mass="16927">GGETHVIISTCLPRVMNLEPLKLSYLSGVEAMSLMLPSGKDYTVAEMDALRTIEEKLGRLTLGLAIIGGILSELPITPSRLLDTINRMPLKEMSSWSSKEAHAFRKNTFLLQLFDVCFSVFDHADGPRSLATRMHTRYRENIRRLVCGEDC</sequence>
<dbReference type="PANTHER" id="PTHR32472:SF11">
    <property type="entry name" value="DISEASE RESISTANCE PROTEIN (TIR-NBS CLASS)"/>
    <property type="match status" value="1"/>
</dbReference>
<protein>
    <submittedName>
        <fullName evidence="1">Disease resistance protein (TIR-NBS class)</fullName>
    </submittedName>
</protein>